<gene>
    <name evidence="2" type="ORF">H920_11976</name>
</gene>
<keyword evidence="3" id="KW-1185">Reference proteome</keyword>
<reference evidence="2 3" key="1">
    <citation type="submission" date="2013-11" db="EMBL/GenBank/DDBJ databases">
        <title>The Damaraland mole rat (Fukomys damarensis) genome and evolution of African mole rats.</title>
        <authorList>
            <person name="Gladyshev V.N."/>
            <person name="Fang X."/>
        </authorList>
    </citation>
    <scope>NUCLEOTIDE SEQUENCE [LARGE SCALE GENOMIC DNA]</scope>
    <source>
        <tissue evidence="2">Liver</tissue>
    </source>
</reference>
<evidence type="ECO:0000313" key="2">
    <source>
        <dbReference type="EMBL" id="KFO26577.1"/>
    </source>
</evidence>
<evidence type="ECO:0000256" key="1">
    <source>
        <dbReference type="SAM" id="SignalP"/>
    </source>
</evidence>
<dbReference type="AlphaFoldDB" id="A0A091D676"/>
<dbReference type="EMBL" id="KN123144">
    <property type="protein sequence ID" value="KFO26577.1"/>
    <property type="molecule type" value="Genomic_DNA"/>
</dbReference>
<evidence type="ECO:0008006" key="4">
    <source>
        <dbReference type="Google" id="ProtNLM"/>
    </source>
</evidence>
<evidence type="ECO:0000313" key="3">
    <source>
        <dbReference type="Proteomes" id="UP000028990"/>
    </source>
</evidence>
<feature type="chain" id="PRO_5001873037" description="Secreted protein" evidence="1">
    <location>
        <begin position="29"/>
        <end position="90"/>
    </location>
</feature>
<protein>
    <recommendedName>
        <fullName evidence="4">Secreted protein</fullName>
    </recommendedName>
</protein>
<dbReference type="Proteomes" id="UP000028990">
    <property type="component" value="Unassembled WGS sequence"/>
</dbReference>
<accession>A0A091D676</accession>
<proteinExistence type="predicted"/>
<organism evidence="2 3">
    <name type="scientific">Fukomys damarensis</name>
    <name type="common">Damaraland mole rat</name>
    <name type="synonym">Cryptomys damarensis</name>
    <dbReference type="NCBI Taxonomy" id="885580"/>
    <lineage>
        <taxon>Eukaryota</taxon>
        <taxon>Metazoa</taxon>
        <taxon>Chordata</taxon>
        <taxon>Craniata</taxon>
        <taxon>Vertebrata</taxon>
        <taxon>Euteleostomi</taxon>
        <taxon>Mammalia</taxon>
        <taxon>Eutheria</taxon>
        <taxon>Euarchontoglires</taxon>
        <taxon>Glires</taxon>
        <taxon>Rodentia</taxon>
        <taxon>Hystricomorpha</taxon>
        <taxon>Bathyergidae</taxon>
        <taxon>Fukomys</taxon>
    </lineage>
</organism>
<keyword evidence="1" id="KW-0732">Signal</keyword>
<feature type="signal peptide" evidence="1">
    <location>
        <begin position="1"/>
        <end position="28"/>
    </location>
</feature>
<sequence length="90" mass="9361">MAAETAAHPGAALCSVAAALLSAQWTLGLPTPTRCDSRKAPSGFVQPSFLTGEIRLILPPVPPRLHSFPWLVPAAAPLHPEGGQPPEHPS</sequence>
<name>A0A091D676_FUKDA</name>